<name>A0A1S6L3K4_9CAUD</name>
<organism evidence="1 2">
    <name type="scientific">Erwinia phage vB_EamM_Yoloswag</name>
    <dbReference type="NCBI Taxonomy" id="1958956"/>
    <lineage>
        <taxon>Viruses</taxon>
        <taxon>Duplodnaviria</taxon>
        <taxon>Heunggongvirae</taxon>
        <taxon>Uroviricota</taxon>
        <taxon>Caudoviricetes</taxon>
        <taxon>Yoloswagvirus</taxon>
        <taxon>Yoloswagvirus yoloswag</taxon>
    </lineage>
</organism>
<dbReference type="EMBL" id="KY448244">
    <property type="protein sequence ID" value="AQT28756.1"/>
    <property type="molecule type" value="Genomic_DNA"/>
</dbReference>
<proteinExistence type="predicted"/>
<dbReference type="Proteomes" id="UP000221250">
    <property type="component" value="Segment"/>
</dbReference>
<accession>A0A1S6L3K4</accession>
<sequence>MYNLNLVAINAAFAERARLERHILSTASFLKARGTVATTISWSYCVNHLEQPLPAEEVLIRLRKHVGASTQPKTTTPRVFLHEIRDCESIGHRTLHERFLRSLLVNSLRRMTPSNDYVGLIVDMELDIVWFANCVPNGDAHEIQIKAIACPHVEPDWRLDDFVRREVHLYEHDMYGDHGRMSLSQFLDFNELNDLTYNELREYAYRKGIYASLDEWLTLEQDDLYLRLYDQTVQYKPRLLMSQADRLELLRHRVALHQVEPAEAFYWMQILGIPYAEALSNSKLSMYNSLLVSDLNQVLDDE</sequence>
<evidence type="ECO:0000313" key="2">
    <source>
        <dbReference type="Proteomes" id="UP000221250"/>
    </source>
</evidence>
<protein>
    <submittedName>
        <fullName evidence="1">Uncharacterized protein</fullName>
    </submittedName>
</protein>
<gene>
    <name evidence="1" type="ORF">YOLOSWAG_285</name>
</gene>
<reference evidence="1 2" key="1">
    <citation type="submission" date="2017-01" db="EMBL/GenBank/DDBJ databases">
        <authorList>
            <person name="Mah S.A."/>
            <person name="Swanson W.J."/>
            <person name="Moy G.W."/>
            <person name="Vacquier V.D."/>
        </authorList>
    </citation>
    <scope>NUCLEOTIDE SEQUENCE [LARGE SCALE GENOMIC DNA]</scope>
</reference>
<evidence type="ECO:0000313" key="1">
    <source>
        <dbReference type="EMBL" id="AQT28756.1"/>
    </source>
</evidence>
<keyword evidence="2" id="KW-1185">Reference proteome</keyword>